<dbReference type="Gene3D" id="1.20.1560.10">
    <property type="entry name" value="ABC transporter type 1, transmembrane domain"/>
    <property type="match status" value="1"/>
</dbReference>
<evidence type="ECO:0000256" key="7">
    <source>
        <dbReference type="SAM" id="Phobius"/>
    </source>
</evidence>
<dbReference type="Pfam" id="PF00664">
    <property type="entry name" value="ABC_membrane"/>
    <property type="match status" value="1"/>
</dbReference>
<dbReference type="SMART" id="SM00382">
    <property type="entry name" value="AAA"/>
    <property type="match status" value="1"/>
</dbReference>
<dbReference type="GO" id="GO:0005524">
    <property type="term" value="F:ATP binding"/>
    <property type="evidence" value="ECO:0007669"/>
    <property type="project" value="UniProtKB-KW"/>
</dbReference>
<dbReference type="SUPFAM" id="SSF90123">
    <property type="entry name" value="ABC transporter transmembrane region"/>
    <property type="match status" value="1"/>
</dbReference>
<dbReference type="PANTHER" id="PTHR43394:SF4">
    <property type="entry name" value="TOXIN SECRETION ABC TRANSPORTER ATP-BINDING PROTEIN"/>
    <property type="match status" value="1"/>
</dbReference>
<evidence type="ECO:0000256" key="1">
    <source>
        <dbReference type="ARBA" id="ARBA00004651"/>
    </source>
</evidence>
<protein>
    <submittedName>
        <fullName evidence="10">Toxin RTX-I translocation ATP-binding protein</fullName>
    </submittedName>
</protein>
<name>A0A517Y1R7_9BACT</name>
<keyword evidence="6 7" id="KW-0472">Membrane</keyword>
<evidence type="ECO:0000259" key="9">
    <source>
        <dbReference type="PROSITE" id="PS50929"/>
    </source>
</evidence>
<dbReference type="SUPFAM" id="SSF52540">
    <property type="entry name" value="P-loop containing nucleoside triphosphate hydrolases"/>
    <property type="match status" value="1"/>
</dbReference>
<dbReference type="Gene3D" id="3.40.50.300">
    <property type="entry name" value="P-loop containing nucleotide triphosphate hydrolases"/>
    <property type="match status" value="1"/>
</dbReference>
<dbReference type="OrthoDB" id="311344at2"/>
<evidence type="ECO:0000259" key="8">
    <source>
        <dbReference type="PROSITE" id="PS50893"/>
    </source>
</evidence>
<dbReference type="PANTHER" id="PTHR43394">
    <property type="entry name" value="ATP-DEPENDENT PERMEASE MDL1, MITOCHONDRIAL"/>
    <property type="match status" value="1"/>
</dbReference>
<feature type="transmembrane region" description="Helical" evidence="7">
    <location>
        <begin position="38"/>
        <end position="59"/>
    </location>
</feature>
<keyword evidence="5 7" id="KW-1133">Transmembrane helix</keyword>
<dbReference type="PROSITE" id="PS50929">
    <property type="entry name" value="ABC_TM1F"/>
    <property type="match status" value="1"/>
</dbReference>
<feature type="transmembrane region" description="Helical" evidence="7">
    <location>
        <begin position="71"/>
        <end position="92"/>
    </location>
</feature>
<feature type="domain" description="ABC transmembrane type-1" evidence="9">
    <location>
        <begin position="39"/>
        <end position="320"/>
    </location>
</feature>
<keyword evidence="2 7" id="KW-0812">Transmembrane</keyword>
<dbReference type="RefSeq" id="WP_145243925.1">
    <property type="nucleotide sequence ID" value="NZ_CP036273.1"/>
</dbReference>
<dbReference type="GO" id="GO:0015421">
    <property type="term" value="F:ABC-type oligopeptide transporter activity"/>
    <property type="evidence" value="ECO:0007669"/>
    <property type="project" value="TreeGrafter"/>
</dbReference>
<keyword evidence="4 10" id="KW-0067">ATP-binding</keyword>
<evidence type="ECO:0000256" key="6">
    <source>
        <dbReference type="ARBA" id="ARBA00023136"/>
    </source>
</evidence>
<accession>A0A517Y1R7</accession>
<reference evidence="10 11" key="1">
    <citation type="submission" date="2019-02" db="EMBL/GenBank/DDBJ databases">
        <title>Deep-cultivation of Planctomycetes and their phenomic and genomic characterization uncovers novel biology.</title>
        <authorList>
            <person name="Wiegand S."/>
            <person name="Jogler M."/>
            <person name="Boedeker C."/>
            <person name="Pinto D."/>
            <person name="Vollmers J."/>
            <person name="Rivas-Marin E."/>
            <person name="Kohn T."/>
            <person name="Peeters S.H."/>
            <person name="Heuer A."/>
            <person name="Rast P."/>
            <person name="Oberbeckmann S."/>
            <person name="Bunk B."/>
            <person name="Jeske O."/>
            <person name="Meyerdierks A."/>
            <person name="Storesund J.E."/>
            <person name="Kallscheuer N."/>
            <person name="Luecker S."/>
            <person name="Lage O.M."/>
            <person name="Pohl T."/>
            <person name="Merkel B.J."/>
            <person name="Hornburger P."/>
            <person name="Mueller R.-W."/>
            <person name="Bruemmer F."/>
            <person name="Labrenz M."/>
            <person name="Spormann A.M."/>
            <person name="Op den Camp H."/>
            <person name="Overmann J."/>
            <person name="Amann R."/>
            <person name="Jetten M.S.M."/>
            <person name="Mascher T."/>
            <person name="Medema M.H."/>
            <person name="Devos D.P."/>
            <person name="Kaster A.-K."/>
            <person name="Ovreas L."/>
            <person name="Rohde M."/>
            <person name="Galperin M.Y."/>
            <person name="Jogler C."/>
        </authorList>
    </citation>
    <scope>NUCLEOTIDE SEQUENCE [LARGE SCALE GENOMIC DNA]</scope>
    <source>
        <strain evidence="10 11">ETA_A1</strain>
    </source>
</reference>
<evidence type="ECO:0000256" key="2">
    <source>
        <dbReference type="ARBA" id="ARBA00022692"/>
    </source>
</evidence>
<dbReference type="Proteomes" id="UP000319576">
    <property type="component" value="Chromosome"/>
</dbReference>
<dbReference type="KEGG" id="uli:ETAA1_57020"/>
<dbReference type="InterPro" id="IPR011527">
    <property type="entry name" value="ABC1_TM_dom"/>
</dbReference>
<evidence type="ECO:0000313" key="11">
    <source>
        <dbReference type="Proteomes" id="UP000319576"/>
    </source>
</evidence>
<evidence type="ECO:0000313" key="10">
    <source>
        <dbReference type="EMBL" id="QDU23696.1"/>
    </source>
</evidence>
<dbReference type="Pfam" id="PF00005">
    <property type="entry name" value="ABC_tran"/>
    <property type="match status" value="1"/>
</dbReference>
<feature type="transmembrane region" description="Helical" evidence="7">
    <location>
        <begin position="152"/>
        <end position="173"/>
    </location>
</feature>
<dbReference type="GO" id="GO:0005886">
    <property type="term" value="C:plasma membrane"/>
    <property type="evidence" value="ECO:0007669"/>
    <property type="project" value="UniProtKB-SubCell"/>
</dbReference>
<evidence type="ECO:0000256" key="3">
    <source>
        <dbReference type="ARBA" id="ARBA00022741"/>
    </source>
</evidence>
<keyword evidence="3" id="KW-0547">Nucleotide-binding</keyword>
<feature type="transmembrane region" description="Helical" evidence="7">
    <location>
        <begin position="179"/>
        <end position="200"/>
    </location>
</feature>
<evidence type="ECO:0000256" key="4">
    <source>
        <dbReference type="ARBA" id="ARBA00022840"/>
    </source>
</evidence>
<organism evidence="10 11">
    <name type="scientific">Urbifossiella limnaea</name>
    <dbReference type="NCBI Taxonomy" id="2528023"/>
    <lineage>
        <taxon>Bacteria</taxon>
        <taxon>Pseudomonadati</taxon>
        <taxon>Planctomycetota</taxon>
        <taxon>Planctomycetia</taxon>
        <taxon>Gemmatales</taxon>
        <taxon>Gemmataceae</taxon>
        <taxon>Urbifossiella</taxon>
    </lineage>
</organism>
<sequence>MGEHASHPPAAHEVGHGHAPARPYARLALLLGPERRDVATVVVFAAAVAVLSLATPIAVESLVNTVAFGVLLWPVVVLALVLFGCLGLAAAVRAMQVYVVECLQRRLFVRVAADYAYRLPRIRLDAFDRRYGPELANRFFDILNVQKSLATLLLDGVALVVTAVVGLTVVAFYHPLLLGFDAVLILLVLFLVLGLGWGGVKTALHESHAKYDVAAWLQELLHRHRAIKLAGGPRLAAAEGDRLAAEYLKARKAHFRVVWRQTLFAFGLQAVGGTALLGLGGYLVINQQLTLGQLVAAELIVSVVLGSVAKLGKYAETYYDLLAGAEKLGLLTDLPLEREGGEAPPPGGAMAVHLRGVDRVSGRGLPIPADWAVAAGERVAVLGPPGSGKTLLFETVAGLREPDRGVVELDGLDLRVFDPDRLREQVELVGGAELFAGTINDNLRVGRADLTAAAVRDALRAVGLLETVQALPQGFDTVLTPNGAPLSGVQAVRLTLARAIAARPRLLLLDGTLDAFDSADVLPALFDRAAPWTLLVATANPAVVGRCDRMIPLGAATSEAHV</sequence>
<proteinExistence type="predicted"/>
<gene>
    <name evidence="10" type="primary">apxIB</name>
    <name evidence="10" type="ORF">ETAA1_57020</name>
</gene>
<comment type="subcellular location">
    <subcellularLocation>
        <location evidence="1">Cell membrane</location>
        <topology evidence="1">Multi-pass membrane protein</topology>
    </subcellularLocation>
</comment>
<dbReference type="EMBL" id="CP036273">
    <property type="protein sequence ID" value="QDU23696.1"/>
    <property type="molecule type" value="Genomic_DNA"/>
</dbReference>
<dbReference type="GO" id="GO:0016887">
    <property type="term" value="F:ATP hydrolysis activity"/>
    <property type="evidence" value="ECO:0007669"/>
    <property type="project" value="InterPro"/>
</dbReference>
<dbReference type="InterPro" id="IPR003439">
    <property type="entry name" value="ABC_transporter-like_ATP-bd"/>
</dbReference>
<dbReference type="InterPro" id="IPR039421">
    <property type="entry name" value="Type_1_exporter"/>
</dbReference>
<dbReference type="InterPro" id="IPR027417">
    <property type="entry name" value="P-loop_NTPase"/>
</dbReference>
<feature type="transmembrane region" description="Helical" evidence="7">
    <location>
        <begin position="262"/>
        <end position="285"/>
    </location>
</feature>
<keyword evidence="11" id="KW-1185">Reference proteome</keyword>
<evidence type="ECO:0000256" key="5">
    <source>
        <dbReference type="ARBA" id="ARBA00022989"/>
    </source>
</evidence>
<dbReference type="InterPro" id="IPR036640">
    <property type="entry name" value="ABC1_TM_sf"/>
</dbReference>
<dbReference type="PROSITE" id="PS50893">
    <property type="entry name" value="ABC_TRANSPORTER_2"/>
    <property type="match status" value="1"/>
</dbReference>
<dbReference type="AlphaFoldDB" id="A0A517Y1R7"/>
<dbReference type="InterPro" id="IPR003593">
    <property type="entry name" value="AAA+_ATPase"/>
</dbReference>
<feature type="domain" description="ABC transporter" evidence="8">
    <location>
        <begin position="349"/>
        <end position="562"/>
    </location>
</feature>